<protein>
    <recommendedName>
        <fullName evidence="4">Tetratricopeptide repeat protein</fullName>
    </recommendedName>
</protein>
<dbReference type="InterPro" id="IPR054675">
    <property type="entry name" value="BstC"/>
</dbReference>
<organism evidence="2 3">
    <name type="scientific">Methylomonas lenta</name>
    <dbReference type="NCBI Taxonomy" id="980561"/>
    <lineage>
        <taxon>Bacteria</taxon>
        <taxon>Pseudomonadati</taxon>
        <taxon>Pseudomonadota</taxon>
        <taxon>Gammaproteobacteria</taxon>
        <taxon>Methylococcales</taxon>
        <taxon>Methylococcaceae</taxon>
        <taxon>Methylomonas</taxon>
    </lineage>
</organism>
<evidence type="ECO:0000256" key="1">
    <source>
        <dbReference type="SAM" id="SignalP"/>
    </source>
</evidence>
<evidence type="ECO:0000313" key="2">
    <source>
        <dbReference type="EMBL" id="OAI18375.1"/>
    </source>
</evidence>
<keyword evidence="3" id="KW-1185">Reference proteome</keyword>
<name>A0A177NKE1_9GAMM</name>
<feature type="signal peptide" evidence="1">
    <location>
        <begin position="1"/>
        <end position="25"/>
    </location>
</feature>
<evidence type="ECO:0000313" key="3">
    <source>
        <dbReference type="Proteomes" id="UP000078476"/>
    </source>
</evidence>
<sequence>MHSIRFIPGVAMLLFLAGCSGIPHPAIQTELEACPQQTAVAIAAEQNQLSFLTASHTLVCAINTLQKSHDLAIQRTALGSRLCLTLAEREPNQDKREKFAAEGVKFAEIALEQGGQGDGAVHYYLAANLGLKVRDHIVLAMGSLDRLENEMKQAVALSPDIDDGGPLRLLGALYLKAPAWPKGIGDLDKALELLKQAVDQYPNHPLNHLFYAQALWEEGDQTSLSQAKAEFVLGEKLLAEGDWGYNKQPWGTEFNEFAQEHAEIASPIK</sequence>
<dbReference type="Pfam" id="PF14559">
    <property type="entry name" value="TPR_19"/>
    <property type="match status" value="1"/>
</dbReference>
<reference evidence="2 3" key="1">
    <citation type="submission" date="2016-03" db="EMBL/GenBank/DDBJ databases">
        <authorList>
            <person name="Ploux O."/>
        </authorList>
    </citation>
    <scope>NUCLEOTIDE SEQUENCE [LARGE SCALE GENOMIC DNA]</scope>
    <source>
        <strain evidence="2 3">R-45370</strain>
    </source>
</reference>
<gene>
    <name evidence="2" type="ORF">A1359_05070</name>
</gene>
<dbReference type="AlphaFoldDB" id="A0A177NKE1"/>
<dbReference type="Proteomes" id="UP000078476">
    <property type="component" value="Unassembled WGS sequence"/>
</dbReference>
<dbReference type="STRING" id="980561.A1359_05070"/>
<evidence type="ECO:0008006" key="4">
    <source>
        <dbReference type="Google" id="ProtNLM"/>
    </source>
</evidence>
<proteinExistence type="predicted"/>
<dbReference type="PROSITE" id="PS51257">
    <property type="entry name" value="PROKAR_LIPOPROTEIN"/>
    <property type="match status" value="1"/>
</dbReference>
<dbReference type="Gene3D" id="1.25.40.10">
    <property type="entry name" value="Tetratricopeptide repeat domain"/>
    <property type="match status" value="1"/>
</dbReference>
<accession>A0A177NKE1</accession>
<dbReference type="SUPFAM" id="SSF48452">
    <property type="entry name" value="TPR-like"/>
    <property type="match status" value="1"/>
</dbReference>
<keyword evidence="1" id="KW-0732">Signal</keyword>
<dbReference type="InterPro" id="IPR011990">
    <property type="entry name" value="TPR-like_helical_dom_sf"/>
</dbReference>
<dbReference type="EMBL" id="LUUI01000079">
    <property type="protein sequence ID" value="OAI18375.1"/>
    <property type="molecule type" value="Genomic_DNA"/>
</dbReference>
<dbReference type="NCBIfam" id="NF045602">
    <property type="entry name" value="BstC"/>
    <property type="match status" value="1"/>
</dbReference>
<comment type="caution">
    <text evidence="2">The sequence shown here is derived from an EMBL/GenBank/DDBJ whole genome shotgun (WGS) entry which is preliminary data.</text>
</comment>
<feature type="chain" id="PRO_5008069244" description="Tetratricopeptide repeat protein" evidence="1">
    <location>
        <begin position="26"/>
        <end position="269"/>
    </location>
</feature>